<dbReference type="PROSITE" id="PS01271">
    <property type="entry name" value="NA_SULFATE"/>
    <property type="match status" value="1"/>
</dbReference>
<feature type="transmembrane region" description="Helical" evidence="8">
    <location>
        <begin position="620"/>
        <end position="638"/>
    </location>
</feature>
<evidence type="ECO:0000256" key="7">
    <source>
        <dbReference type="SAM" id="MobiDB-lite"/>
    </source>
</evidence>
<evidence type="ECO:0000256" key="2">
    <source>
        <dbReference type="ARBA" id="ARBA00006772"/>
    </source>
</evidence>
<dbReference type="KEGG" id="vde:111252753"/>
<feature type="transmembrane region" description="Helical" evidence="8">
    <location>
        <begin position="184"/>
        <end position="202"/>
    </location>
</feature>
<dbReference type="PANTHER" id="PTHR10283">
    <property type="entry name" value="SOLUTE CARRIER FAMILY 13 MEMBER"/>
    <property type="match status" value="1"/>
</dbReference>
<feature type="region of interest" description="Disordered" evidence="7">
    <location>
        <begin position="9"/>
        <end position="32"/>
    </location>
</feature>
<evidence type="ECO:0000256" key="3">
    <source>
        <dbReference type="ARBA" id="ARBA00022448"/>
    </source>
</evidence>
<dbReference type="GO" id="GO:0015141">
    <property type="term" value="F:succinate transmembrane transporter activity"/>
    <property type="evidence" value="ECO:0007669"/>
    <property type="project" value="TreeGrafter"/>
</dbReference>
<comment type="subcellular location">
    <subcellularLocation>
        <location evidence="1">Membrane</location>
        <topology evidence="1">Multi-pass membrane protein</topology>
    </subcellularLocation>
</comment>
<feature type="transmembrane region" description="Helical" evidence="8">
    <location>
        <begin position="582"/>
        <end position="600"/>
    </location>
</feature>
<reference evidence="9" key="1">
    <citation type="submission" date="2021-01" db="UniProtKB">
        <authorList>
            <consortium name="EnsemblMetazoa"/>
        </authorList>
    </citation>
    <scope>IDENTIFICATION</scope>
</reference>
<evidence type="ECO:0000313" key="9">
    <source>
        <dbReference type="EnsemblMetazoa" id="XP_022666862"/>
    </source>
</evidence>
<dbReference type="Proteomes" id="UP000594260">
    <property type="component" value="Unplaced"/>
</dbReference>
<evidence type="ECO:0000256" key="1">
    <source>
        <dbReference type="ARBA" id="ARBA00004141"/>
    </source>
</evidence>
<dbReference type="FunCoup" id="A0A7M7KWM3">
    <property type="interactions" value="173"/>
</dbReference>
<protein>
    <submittedName>
        <fullName evidence="9">Uncharacterized protein</fullName>
    </submittedName>
</protein>
<sequence>MTRLNLCSVSGRPQTRVRNERSTSRPGLGVSRQRRTIWSETEELEEAFDVHWCTSEVTCAPLLTSIPAAESTAVGRALSDGETEVSSDGVQRILFRMEGPDKVIAKPSLWARLWKTGVIIFAPLALSPLLTTVNTTESRCGFVVVLMAFYWMTEALPLAVTALLPVVLFPSLGIISSDETCQQYLVETNMVFVASLIMAIAIEHCSLHRRIALRVMLCVGTDPKWIMLGFMVTTMFLSVWICNTSTTAMMMPIVDAVLTEIFGTRGRTTSEDLELASYSQKATETSMLEKRQCHGSSEKEILAEHNIYSEYRRRHQRERHLAKGLYLSVAFAANIGGTATLTSAGPNLILKFIMDEYYNGLPPVDYASWMIFAAPGVVCTVLLVWGVFQLLYFWNRPSGLNAHGHAAKKTINKKYEELGSITFHEGAVLTLFVCMILLWMFRDPHFMHGWAHAFQYQNLRPKDSTCAMFIVLLLFVIPSKPSEVGSCPPLITWQTIQQRLPWGVILLRGGGFAMAEATKKSGLSAWMGHHLAAFNLLRPSWMAFVISSIVAMLTEFVTNSATATIFLPIVASLATDLRINPLYLVIPVTFACSYAFMLPVGTPANAIVATHAHLKTKDMLLPGLIVKLTAICTMLVSLNTLGKLIYSLDAFPDWAVEKSVVNGNVNITADTGH</sequence>
<keyword evidence="4 8" id="KW-0812">Transmembrane</keyword>
<feature type="transmembrane region" description="Helical" evidence="8">
    <location>
        <begin position="225"/>
        <end position="242"/>
    </location>
</feature>
<evidence type="ECO:0000256" key="4">
    <source>
        <dbReference type="ARBA" id="ARBA00022692"/>
    </source>
</evidence>
<dbReference type="GeneID" id="111252753"/>
<dbReference type="InParanoid" id="A0A7M7KWM3"/>
<dbReference type="InterPro" id="IPR031312">
    <property type="entry name" value="Na/sul_symport_CS"/>
</dbReference>
<dbReference type="Pfam" id="PF00939">
    <property type="entry name" value="Na_sulph_symp"/>
    <property type="match status" value="1"/>
</dbReference>
<proteinExistence type="inferred from homology"/>
<evidence type="ECO:0000256" key="6">
    <source>
        <dbReference type="ARBA" id="ARBA00023136"/>
    </source>
</evidence>
<keyword evidence="10" id="KW-1185">Reference proteome</keyword>
<keyword evidence="3" id="KW-0813">Transport</keyword>
<dbReference type="GO" id="GO:0015137">
    <property type="term" value="F:citrate transmembrane transporter activity"/>
    <property type="evidence" value="ECO:0007669"/>
    <property type="project" value="TreeGrafter"/>
</dbReference>
<organism evidence="9 10">
    <name type="scientific">Varroa destructor</name>
    <name type="common">Honeybee mite</name>
    <dbReference type="NCBI Taxonomy" id="109461"/>
    <lineage>
        <taxon>Eukaryota</taxon>
        <taxon>Metazoa</taxon>
        <taxon>Ecdysozoa</taxon>
        <taxon>Arthropoda</taxon>
        <taxon>Chelicerata</taxon>
        <taxon>Arachnida</taxon>
        <taxon>Acari</taxon>
        <taxon>Parasitiformes</taxon>
        <taxon>Mesostigmata</taxon>
        <taxon>Gamasina</taxon>
        <taxon>Dermanyssoidea</taxon>
        <taxon>Varroidae</taxon>
        <taxon>Varroa</taxon>
    </lineage>
</organism>
<feature type="transmembrane region" description="Helical" evidence="8">
    <location>
        <begin position="142"/>
        <end position="172"/>
    </location>
</feature>
<feature type="transmembrane region" description="Helical" evidence="8">
    <location>
        <begin position="113"/>
        <end position="130"/>
    </location>
</feature>
<dbReference type="GO" id="GO:0005886">
    <property type="term" value="C:plasma membrane"/>
    <property type="evidence" value="ECO:0007669"/>
    <property type="project" value="TreeGrafter"/>
</dbReference>
<evidence type="ECO:0000313" key="10">
    <source>
        <dbReference type="Proteomes" id="UP000594260"/>
    </source>
</evidence>
<dbReference type="AlphaFoldDB" id="A0A7M7KWM3"/>
<keyword evidence="5 8" id="KW-1133">Transmembrane helix</keyword>
<evidence type="ECO:0000256" key="8">
    <source>
        <dbReference type="SAM" id="Phobius"/>
    </source>
</evidence>
<feature type="transmembrane region" description="Helical" evidence="8">
    <location>
        <begin position="418"/>
        <end position="441"/>
    </location>
</feature>
<dbReference type="PANTHER" id="PTHR10283:SF82">
    <property type="entry name" value="SOLUTE CARRIER FAMILY 13 MEMBER 2"/>
    <property type="match status" value="1"/>
</dbReference>
<dbReference type="OMA" id="IWIINTA"/>
<dbReference type="InterPro" id="IPR001898">
    <property type="entry name" value="SLC13A/DASS"/>
</dbReference>
<feature type="transmembrane region" description="Helical" evidence="8">
    <location>
        <begin position="369"/>
        <end position="394"/>
    </location>
</feature>
<evidence type="ECO:0000256" key="5">
    <source>
        <dbReference type="ARBA" id="ARBA00022989"/>
    </source>
</evidence>
<dbReference type="CDD" id="cd01115">
    <property type="entry name" value="SLC13_permease"/>
    <property type="match status" value="1"/>
</dbReference>
<dbReference type="EnsemblMetazoa" id="XM_022811127">
    <property type="protein sequence ID" value="XP_022666862"/>
    <property type="gene ID" value="LOC111252753"/>
</dbReference>
<feature type="transmembrane region" description="Helical" evidence="8">
    <location>
        <begin position="541"/>
        <end position="570"/>
    </location>
</feature>
<dbReference type="RefSeq" id="XP_022666862.1">
    <property type="nucleotide sequence ID" value="XM_022811127.1"/>
</dbReference>
<name>A0A7M7KWM3_VARDE</name>
<feature type="transmembrane region" description="Helical" evidence="8">
    <location>
        <begin position="324"/>
        <end position="349"/>
    </location>
</feature>
<accession>A0A7M7KWM3</accession>
<dbReference type="OrthoDB" id="6493944at2759"/>
<keyword evidence="6 8" id="KW-0472">Membrane</keyword>
<comment type="similarity">
    <text evidence="2">Belongs to the SLC13A/DASS transporter (TC 2.A.47) family. NADC subfamily.</text>
</comment>